<dbReference type="GO" id="GO:0016028">
    <property type="term" value="C:rhabdomere"/>
    <property type="evidence" value="ECO:0007669"/>
    <property type="project" value="UniProtKB-SubCell"/>
</dbReference>
<dbReference type="SUPFAM" id="SSF50729">
    <property type="entry name" value="PH domain-like"/>
    <property type="match status" value="1"/>
</dbReference>
<dbReference type="GO" id="GO:0030182">
    <property type="term" value="P:neuron differentiation"/>
    <property type="evidence" value="ECO:0007669"/>
    <property type="project" value="UniProtKB-ARBA"/>
</dbReference>
<dbReference type="PANTHER" id="PTHR23280:SF32">
    <property type="entry name" value="FI22325P1"/>
    <property type="match status" value="1"/>
</dbReference>
<dbReference type="SMART" id="SM00295">
    <property type="entry name" value="B41"/>
    <property type="match status" value="1"/>
</dbReference>
<dbReference type="InterPro" id="IPR014352">
    <property type="entry name" value="FERM/acyl-CoA-bd_prot_sf"/>
</dbReference>
<dbReference type="PRINTS" id="PR00661">
    <property type="entry name" value="ERMFAMILY"/>
</dbReference>
<dbReference type="SMART" id="SM01195">
    <property type="entry name" value="FA"/>
    <property type="match status" value="1"/>
</dbReference>
<dbReference type="Pfam" id="PF08736">
    <property type="entry name" value="FA"/>
    <property type="match status" value="1"/>
</dbReference>
<dbReference type="InterPro" id="IPR000798">
    <property type="entry name" value="Ez/rad/moesin-like"/>
</dbReference>
<dbReference type="Proteomes" id="UP001461498">
    <property type="component" value="Unassembled WGS sequence"/>
</dbReference>
<keyword evidence="3" id="KW-0965">Cell junction</keyword>
<dbReference type="EMBL" id="JAPXFL010000013">
    <property type="protein sequence ID" value="KAK9498047.1"/>
    <property type="molecule type" value="Genomic_DNA"/>
</dbReference>
<keyword evidence="6" id="KW-0472">Membrane</keyword>
<evidence type="ECO:0000313" key="9">
    <source>
        <dbReference type="Proteomes" id="UP001461498"/>
    </source>
</evidence>
<accession>A0AAW1CI17</accession>
<dbReference type="PROSITE" id="PS00660">
    <property type="entry name" value="FERM_1"/>
    <property type="match status" value="1"/>
</dbReference>
<dbReference type="SUPFAM" id="SSF47031">
    <property type="entry name" value="Second domain of FERM"/>
    <property type="match status" value="1"/>
</dbReference>
<organism evidence="8 9">
    <name type="scientific">Rhynocoris fuscipes</name>
    <dbReference type="NCBI Taxonomy" id="488301"/>
    <lineage>
        <taxon>Eukaryota</taxon>
        <taxon>Metazoa</taxon>
        <taxon>Ecdysozoa</taxon>
        <taxon>Arthropoda</taxon>
        <taxon>Hexapoda</taxon>
        <taxon>Insecta</taxon>
        <taxon>Pterygota</taxon>
        <taxon>Neoptera</taxon>
        <taxon>Paraneoptera</taxon>
        <taxon>Hemiptera</taxon>
        <taxon>Heteroptera</taxon>
        <taxon>Panheteroptera</taxon>
        <taxon>Cimicomorpha</taxon>
        <taxon>Reduviidae</taxon>
        <taxon>Harpactorinae</taxon>
        <taxon>Harpactorini</taxon>
        <taxon>Rhynocoris</taxon>
    </lineage>
</organism>
<evidence type="ECO:0000256" key="1">
    <source>
        <dbReference type="ARBA" id="ARBA00004536"/>
    </source>
</evidence>
<dbReference type="Pfam" id="PF00373">
    <property type="entry name" value="FERM_M"/>
    <property type="match status" value="1"/>
</dbReference>
<dbReference type="AlphaFoldDB" id="A0AAW1CI17"/>
<dbReference type="GO" id="GO:0071944">
    <property type="term" value="C:cell periphery"/>
    <property type="evidence" value="ECO:0007669"/>
    <property type="project" value="UniProtKB-ARBA"/>
</dbReference>
<evidence type="ECO:0000256" key="6">
    <source>
        <dbReference type="SAM" id="Phobius"/>
    </source>
</evidence>
<dbReference type="InterPro" id="IPR011993">
    <property type="entry name" value="PH-like_dom_sf"/>
</dbReference>
<dbReference type="FunFam" id="3.10.20.90:FF:000002">
    <property type="entry name" value="Erythrocyte protein band 4.1-like 3"/>
    <property type="match status" value="1"/>
</dbReference>
<dbReference type="InterPro" id="IPR019748">
    <property type="entry name" value="FERM_central"/>
</dbReference>
<evidence type="ECO:0000256" key="4">
    <source>
        <dbReference type="ARBA" id="ARBA00043944"/>
    </source>
</evidence>
<dbReference type="CDD" id="cd14473">
    <property type="entry name" value="FERM_B-lobe"/>
    <property type="match status" value="1"/>
</dbReference>
<dbReference type="InterPro" id="IPR014847">
    <property type="entry name" value="FA"/>
</dbReference>
<dbReference type="InterPro" id="IPR029071">
    <property type="entry name" value="Ubiquitin-like_domsf"/>
</dbReference>
<dbReference type="InterPro" id="IPR019749">
    <property type="entry name" value="Band_41_domain"/>
</dbReference>
<dbReference type="InterPro" id="IPR000299">
    <property type="entry name" value="FERM_domain"/>
</dbReference>
<gene>
    <name evidence="8" type="ORF">O3M35_003931</name>
</gene>
<name>A0AAW1CI17_9HEMI</name>
<reference evidence="8 9" key="1">
    <citation type="submission" date="2022-12" db="EMBL/GenBank/DDBJ databases">
        <title>Chromosome-level genome assembly of true bugs.</title>
        <authorList>
            <person name="Ma L."/>
            <person name="Li H."/>
        </authorList>
    </citation>
    <scope>NUCLEOTIDE SEQUENCE [LARGE SCALE GENOMIC DNA]</scope>
    <source>
        <strain evidence="8">Lab_2022b</strain>
    </source>
</reference>
<dbReference type="GO" id="GO:0031032">
    <property type="term" value="P:actomyosin structure organization"/>
    <property type="evidence" value="ECO:0007669"/>
    <property type="project" value="TreeGrafter"/>
</dbReference>
<keyword evidence="6" id="KW-1133">Transmembrane helix</keyword>
<dbReference type="PANTHER" id="PTHR23280">
    <property type="entry name" value="4.1 G PROTEIN"/>
    <property type="match status" value="1"/>
</dbReference>
<dbReference type="InterPro" id="IPR035963">
    <property type="entry name" value="FERM_2"/>
</dbReference>
<sequence length="566" mass="64494">MFKFGSKSDINVGFKCTIRLLEDTDILECEIHNTDKGKHLLDHVCQQLNLVEKDYFGLRYVDSGKQRHWLDLSKSVMKQIKDMDPILFNFRVKFYPPDPFKLKNQVTRYHIFLQLKRDLVHGRLYCSPTESTQLAAYIIQAEFGDYDPNEHGDNYLASIKLLLKQTPQIEEKIMEMHQMELKGFDAVTAENHFLRKAISLDTYGVDPHPVKDHKGNHLYLGINYQGILTFQGICKLHHFKWNEVHKLKFEGKMFIIHLIYREGIHFQKKHTVGFKCPTVSACRHVWRCAIEQMLFFTLPSSSSIPAVITGGSIFSFGGKFRYSGRVEKEVLEESTRDIQQGLSRSNSLRVKASSVPDTPVTPINTDLDLCLQQQLNDSAVVTDIDLLYIEGDTKEKPANIHGSEIRCNFPDYYIHETLGHSYSESQLSRVSRMRGTGLTRHTPGATFVHTTVAPVQPAVTTQSPTPASPPSPSHHPTRTSVSTTVLPSSNLPKDVVTTSSKFKFMKVFWPSFVAAAIVVIIVIIILLETENEAFSAIREMPEMVSLRLHYYDHIKQFLKLHVSSSL</sequence>
<dbReference type="InterPro" id="IPR018979">
    <property type="entry name" value="FERM_N"/>
</dbReference>
<dbReference type="PRINTS" id="PR00935">
    <property type="entry name" value="BAND41"/>
</dbReference>
<dbReference type="SUPFAM" id="SSF54236">
    <property type="entry name" value="Ubiquitin-like"/>
    <property type="match status" value="1"/>
</dbReference>
<feature type="region of interest" description="Disordered" evidence="5">
    <location>
        <begin position="458"/>
        <end position="486"/>
    </location>
</feature>
<evidence type="ECO:0000259" key="7">
    <source>
        <dbReference type="PROSITE" id="PS50057"/>
    </source>
</evidence>
<dbReference type="Gene3D" id="2.30.29.30">
    <property type="entry name" value="Pleckstrin-homology domain (PH domain)/Phosphotyrosine-binding domain (PTB)"/>
    <property type="match status" value="1"/>
</dbReference>
<evidence type="ECO:0000256" key="2">
    <source>
        <dbReference type="ARBA" id="ARBA00022025"/>
    </source>
</evidence>
<dbReference type="GO" id="GO:0005912">
    <property type="term" value="C:adherens junction"/>
    <property type="evidence" value="ECO:0007669"/>
    <property type="project" value="UniProtKB-SubCell"/>
</dbReference>
<dbReference type="InterPro" id="IPR018980">
    <property type="entry name" value="FERM_PH-like_C"/>
</dbReference>
<feature type="domain" description="FERM" evidence="7">
    <location>
        <begin position="14"/>
        <end position="300"/>
    </location>
</feature>
<comment type="subcellular location">
    <subcellularLocation>
        <location evidence="1">Cell junction</location>
        <location evidence="1">Adherens junction</location>
    </subcellularLocation>
    <subcellularLocation>
        <location evidence="4">Cell projection</location>
        <location evidence="4">Rhabdomere</location>
    </subcellularLocation>
</comment>
<feature type="transmembrane region" description="Helical" evidence="6">
    <location>
        <begin position="507"/>
        <end position="527"/>
    </location>
</feature>
<evidence type="ECO:0000256" key="5">
    <source>
        <dbReference type="SAM" id="MobiDB-lite"/>
    </source>
</evidence>
<dbReference type="CDD" id="cd17102">
    <property type="entry name" value="FERM_F1_FRMD3"/>
    <property type="match status" value="1"/>
</dbReference>
<dbReference type="Gene3D" id="1.20.80.10">
    <property type="match status" value="1"/>
</dbReference>
<keyword evidence="9" id="KW-1185">Reference proteome</keyword>
<evidence type="ECO:0000313" key="8">
    <source>
        <dbReference type="EMBL" id="KAK9498047.1"/>
    </source>
</evidence>
<protein>
    <recommendedName>
        <fullName evidence="2">Moesin/ezrin/radixin homolog 1</fullName>
    </recommendedName>
</protein>
<dbReference type="Gene3D" id="3.10.20.90">
    <property type="entry name" value="Phosphatidylinositol 3-kinase Catalytic Subunit, Chain A, domain 1"/>
    <property type="match status" value="1"/>
</dbReference>
<dbReference type="GO" id="GO:0009887">
    <property type="term" value="P:animal organ morphogenesis"/>
    <property type="evidence" value="ECO:0007669"/>
    <property type="project" value="UniProtKB-ARBA"/>
</dbReference>
<dbReference type="GO" id="GO:0005856">
    <property type="term" value="C:cytoskeleton"/>
    <property type="evidence" value="ECO:0007669"/>
    <property type="project" value="TreeGrafter"/>
</dbReference>
<dbReference type="Pfam" id="PF09380">
    <property type="entry name" value="FERM_C"/>
    <property type="match status" value="1"/>
</dbReference>
<dbReference type="Pfam" id="PF09379">
    <property type="entry name" value="FERM_N"/>
    <property type="match status" value="1"/>
</dbReference>
<dbReference type="GO" id="GO:0008092">
    <property type="term" value="F:cytoskeletal protein binding"/>
    <property type="evidence" value="ECO:0007669"/>
    <property type="project" value="InterPro"/>
</dbReference>
<evidence type="ECO:0000256" key="3">
    <source>
        <dbReference type="ARBA" id="ARBA00022949"/>
    </source>
</evidence>
<proteinExistence type="predicted"/>
<dbReference type="SMART" id="SM01196">
    <property type="entry name" value="FERM_C"/>
    <property type="match status" value="1"/>
</dbReference>
<dbReference type="InterPro" id="IPR019747">
    <property type="entry name" value="FERM_CS"/>
</dbReference>
<dbReference type="FunFam" id="1.20.80.10:FF:000006">
    <property type="entry name" value="FERM domain-containing protein 5 isoform X1"/>
    <property type="match status" value="1"/>
</dbReference>
<dbReference type="PROSITE" id="PS50057">
    <property type="entry name" value="FERM_3"/>
    <property type="match status" value="1"/>
</dbReference>
<comment type="caution">
    <text evidence="8">The sequence shown here is derived from an EMBL/GenBank/DDBJ whole genome shotgun (WGS) entry which is preliminary data.</text>
</comment>
<keyword evidence="6" id="KW-0812">Transmembrane</keyword>